<proteinExistence type="predicted"/>
<sequence length="571" mass="63530">MSELSARQDFDLFIEAAPLPSIQHALGSNHDVYSGLDELIDNSIDAGASKIAIVFHLVEGLVDEVHIHDDGHGMSQETLENILRLGAHNPQKSNGIGRYGVGLKEASLSNSTQTSVISAEEHAQPVGRTMFSGSFQVGVLSAPQVDRLWAERRKAIGGGSGTTVIWHNLIDSYQGSDPDQARAYLSLLTVKISQHIGLRYHRFLADQPELVSLYVQQGPTATPFKTGRVQPINPFGYPRPGAPGYPKKLTVGGEENAPGITVHLWPESKSVNFVLDRAGNYSHQGFYLYLNGRLITEGDWLNLIKPARNLRLARVEIDDPRVIDEYFTISPQKGAVRTRNSFHEFVESLRDPANRSFGFEEFIDYAVEIAQENNKRDSKLKPIVPPGKGMAEPVVEVIEETAAFAPRDPINVVWTSRISDEGFANIDFRSNTIRLNEALRPALGLTGSEAEDAPLLRTLAYLLFNEFFDMARKSQRAMDKLALYQAALDAAVAEEIEAHERRLLTPKRKSTSPAYPELQWKLGKNKAEQCSSAPADRLEVESVDEPGTPRRRRYRTDDSRSWAEIFADFLD</sequence>
<protein>
    <submittedName>
        <fullName evidence="2">ATP-binding protein</fullName>
    </submittedName>
</protein>
<dbReference type="InterPro" id="IPR036890">
    <property type="entry name" value="HATPase_C_sf"/>
</dbReference>
<dbReference type="GO" id="GO:0005524">
    <property type="term" value="F:ATP binding"/>
    <property type="evidence" value="ECO:0007669"/>
    <property type="project" value="UniProtKB-KW"/>
</dbReference>
<reference evidence="2 3" key="1">
    <citation type="submission" date="2020-07" db="EMBL/GenBank/DDBJ databases">
        <title>non toxigenic Corynebacterium sp. nov from a clinical source.</title>
        <authorList>
            <person name="Bernier A.-M."/>
            <person name="Bernard K."/>
        </authorList>
    </citation>
    <scope>NUCLEOTIDE SEQUENCE [LARGE SCALE GENOMIC DNA]</scope>
    <source>
        <strain evidence="3">NML 93-0612</strain>
    </source>
</reference>
<feature type="region of interest" description="Disordered" evidence="1">
    <location>
        <begin position="531"/>
        <end position="557"/>
    </location>
</feature>
<keyword evidence="2" id="KW-0547">Nucleotide-binding</keyword>
<gene>
    <name evidence="2" type="ORF">HW450_07235</name>
</gene>
<evidence type="ECO:0000313" key="2">
    <source>
        <dbReference type="EMBL" id="QMV84175.1"/>
    </source>
</evidence>
<dbReference type="Gene3D" id="3.30.565.10">
    <property type="entry name" value="Histidine kinase-like ATPase, C-terminal domain"/>
    <property type="match status" value="1"/>
</dbReference>
<dbReference type="SUPFAM" id="SSF55874">
    <property type="entry name" value="ATPase domain of HSP90 chaperone/DNA topoisomerase II/histidine kinase"/>
    <property type="match status" value="1"/>
</dbReference>
<accession>A0A7G5FC34</accession>
<evidence type="ECO:0000256" key="1">
    <source>
        <dbReference type="SAM" id="MobiDB-lite"/>
    </source>
</evidence>
<dbReference type="Proteomes" id="UP000515570">
    <property type="component" value="Chromosome"/>
</dbReference>
<organism evidence="2 3">
    <name type="scientific">Corynebacterium hindlerae</name>
    <dbReference type="NCBI Taxonomy" id="699041"/>
    <lineage>
        <taxon>Bacteria</taxon>
        <taxon>Bacillati</taxon>
        <taxon>Actinomycetota</taxon>
        <taxon>Actinomycetes</taxon>
        <taxon>Mycobacteriales</taxon>
        <taxon>Corynebacteriaceae</taxon>
        <taxon>Corynebacterium</taxon>
    </lineage>
</organism>
<name>A0A7G5FC34_9CORY</name>
<dbReference type="RefSeq" id="WP_182384985.1">
    <property type="nucleotide sequence ID" value="NZ_CP059833.1"/>
</dbReference>
<keyword evidence="3" id="KW-1185">Reference proteome</keyword>
<dbReference type="AlphaFoldDB" id="A0A7G5FC34"/>
<keyword evidence="2" id="KW-0067">ATP-binding</keyword>
<evidence type="ECO:0000313" key="3">
    <source>
        <dbReference type="Proteomes" id="UP000515570"/>
    </source>
</evidence>
<dbReference type="EMBL" id="CP059833">
    <property type="protein sequence ID" value="QMV84175.1"/>
    <property type="molecule type" value="Genomic_DNA"/>
</dbReference>
<dbReference type="Pfam" id="PF13589">
    <property type="entry name" value="HATPase_c_3"/>
    <property type="match status" value="1"/>
</dbReference>